<evidence type="ECO:0000313" key="2">
    <source>
        <dbReference type="EnsemblMetazoa" id="PHUM357400-PA"/>
    </source>
</evidence>
<accession>E0VPD2</accession>
<evidence type="ECO:0000313" key="3">
    <source>
        <dbReference type="Proteomes" id="UP000009046"/>
    </source>
</evidence>
<keyword evidence="3" id="KW-1185">Reference proteome</keyword>
<gene>
    <name evidence="2" type="primary">8232076</name>
    <name evidence="1" type="ORF">Phum_PHUM357400</name>
</gene>
<protein>
    <submittedName>
        <fullName evidence="1 2">Uncharacterized protein</fullName>
    </submittedName>
</protein>
<reference evidence="1" key="1">
    <citation type="submission" date="2007-04" db="EMBL/GenBank/DDBJ databases">
        <title>Annotation of Pediculus humanus corporis strain USDA.</title>
        <authorList>
            <person name="Kirkness E."/>
            <person name="Hannick L."/>
            <person name="Hass B."/>
            <person name="Bruggner R."/>
            <person name="Lawson D."/>
            <person name="Bidwell S."/>
            <person name="Joardar V."/>
            <person name="Caler E."/>
            <person name="Walenz B."/>
            <person name="Inman J."/>
            <person name="Schobel S."/>
            <person name="Galinsky K."/>
            <person name="Amedeo P."/>
            <person name="Strausberg R."/>
        </authorList>
    </citation>
    <scope>NUCLEOTIDE SEQUENCE</scope>
    <source>
        <strain evidence="1">USDA</strain>
    </source>
</reference>
<dbReference type="EMBL" id="DS235363">
    <property type="protein sequence ID" value="EEB15238.1"/>
    <property type="molecule type" value="Genomic_DNA"/>
</dbReference>
<name>E0VPD2_PEDHC</name>
<dbReference type="EMBL" id="AAZO01004157">
    <property type="status" value="NOT_ANNOTATED_CDS"/>
    <property type="molecule type" value="Genomic_DNA"/>
</dbReference>
<dbReference type="KEGG" id="phu:Phum_PHUM357400"/>
<sequence>MMVCNTKTSASKVIATTHPTPDKCILNTSNMKILRVPSRELVFWVGASLLLKASCSSFLFRPLRPAHSTPCFQLFNLNISINRELFLPNKPSATLFTTTANNRLFFMAHDTSIDYKKHLNFSSIHNQLGFSVTLNHLNHNYGVSISR</sequence>
<dbReference type="CTD" id="8232076"/>
<proteinExistence type="predicted"/>
<reference evidence="2" key="3">
    <citation type="submission" date="2021-02" db="UniProtKB">
        <authorList>
            <consortium name="EnsemblMetazoa"/>
        </authorList>
    </citation>
    <scope>IDENTIFICATION</scope>
    <source>
        <strain evidence="2">USDA</strain>
    </source>
</reference>
<evidence type="ECO:0000313" key="1">
    <source>
        <dbReference type="EMBL" id="EEB15238.1"/>
    </source>
</evidence>
<dbReference type="InParanoid" id="E0VPD2"/>
<dbReference type="VEuPathDB" id="VectorBase:PHUM357400"/>
<dbReference type="Proteomes" id="UP000009046">
    <property type="component" value="Unassembled WGS sequence"/>
</dbReference>
<dbReference type="GeneID" id="8232076"/>
<dbReference type="AlphaFoldDB" id="E0VPD2"/>
<organism>
    <name type="scientific">Pediculus humanus subsp. corporis</name>
    <name type="common">Body louse</name>
    <dbReference type="NCBI Taxonomy" id="121224"/>
    <lineage>
        <taxon>Eukaryota</taxon>
        <taxon>Metazoa</taxon>
        <taxon>Ecdysozoa</taxon>
        <taxon>Arthropoda</taxon>
        <taxon>Hexapoda</taxon>
        <taxon>Insecta</taxon>
        <taxon>Pterygota</taxon>
        <taxon>Neoptera</taxon>
        <taxon>Paraneoptera</taxon>
        <taxon>Psocodea</taxon>
        <taxon>Troctomorpha</taxon>
        <taxon>Phthiraptera</taxon>
        <taxon>Anoplura</taxon>
        <taxon>Pediculidae</taxon>
        <taxon>Pediculus</taxon>
    </lineage>
</organism>
<reference evidence="1" key="2">
    <citation type="submission" date="2007-04" db="EMBL/GenBank/DDBJ databases">
        <title>The genome of the human body louse.</title>
        <authorList>
            <consortium name="The Human Body Louse Genome Consortium"/>
            <person name="Kirkness E."/>
            <person name="Walenz B."/>
            <person name="Hass B."/>
            <person name="Bruggner R."/>
            <person name="Strausberg R."/>
        </authorList>
    </citation>
    <scope>NUCLEOTIDE SEQUENCE</scope>
    <source>
        <strain evidence="1">USDA</strain>
    </source>
</reference>
<dbReference type="HOGENOM" id="CLU_1770295_0_0_1"/>
<dbReference type="RefSeq" id="XP_002427976.1">
    <property type="nucleotide sequence ID" value="XM_002427931.1"/>
</dbReference>
<dbReference type="EnsemblMetazoa" id="PHUM357400-RA">
    <property type="protein sequence ID" value="PHUM357400-PA"/>
    <property type="gene ID" value="PHUM357400"/>
</dbReference>